<organism evidence="6 7">
    <name type="scientific">Yimella lutea</name>
    <dbReference type="NCBI Taxonomy" id="587872"/>
    <lineage>
        <taxon>Bacteria</taxon>
        <taxon>Bacillati</taxon>
        <taxon>Actinomycetota</taxon>
        <taxon>Actinomycetes</taxon>
        <taxon>Micrococcales</taxon>
        <taxon>Dermacoccaceae</taxon>
        <taxon>Yimella</taxon>
    </lineage>
</organism>
<dbReference type="GO" id="GO:0006281">
    <property type="term" value="P:DNA repair"/>
    <property type="evidence" value="ECO:0007669"/>
    <property type="project" value="UniProtKB-KW"/>
</dbReference>
<evidence type="ECO:0000259" key="5">
    <source>
        <dbReference type="Pfam" id="PF12705"/>
    </source>
</evidence>
<protein>
    <submittedName>
        <fullName evidence="6">Putative RecB family exonuclease</fullName>
    </submittedName>
</protein>
<evidence type="ECO:0000256" key="4">
    <source>
        <dbReference type="SAM" id="MobiDB-lite"/>
    </source>
</evidence>
<dbReference type="Proteomes" id="UP000320806">
    <property type="component" value="Unassembled WGS sequence"/>
</dbReference>
<evidence type="ECO:0000256" key="3">
    <source>
        <dbReference type="ARBA" id="ARBA00023204"/>
    </source>
</evidence>
<dbReference type="GO" id="GO:0004527">
    <property type="term" value="F:exonuclease activity"/>
    <property type="evidence" value="ECO:0007669"/>
    <property type="project" value="UniProtKB-KW"/>
</dbReference>
<keyword evidence="2" id="KW-0547">Nucleotide-binding</keyword>
<keyword evidence="6" id="KW-0269">Exonuclease</keyword>
<dbReference type="Gene3D" id="3.90.320.10">
    <property type="match status" value="1"/>
</dbReference>
<dbReference type="InterPro" id="IPR038726">
    <property type="entry name" value="PDDEXK_AddAB-type"/>
</dbReference>
<dbReference type="EMBL" id="VFMO01000001">
    <property type="protein sequence ID" value="TQJ14513.1"/>
    <property type="molecule type" value="Genomic_DNA"/>
</dbReference>
<accession>A0A542EGP4</accession>
<comment type="caution">
    <text evidence="6">The sequence shown here is derived from an EMBL/GenBank/DDBJ whole genome shotgun (WGS) entry which is preliminary data.</text>
</comment>
<keyword evidence="1" id="KW-0227">DNA damage</keyword>
<dbReference type="InterPro" id="IPR011604">
    <property type="entry name" value="PDDEXK-like_dom_sf"/>
</dbReference>
<keyword evidence="2" id="KW-0347">Helicase</keyword>
<keyword evidence="6" id="KW-0378">Hydrolase</keyword>
<name>A0A542EGP4_9MICO</name>
<keyword evidence="2" id="KW-0067">ATP-binding</keyword>
<gene>
    <name evidence="6" type="ORF">FB459_1980</name>
</gene>
<evidence type="ECO:0000256" key="1">
    <source>
        <dbReference type="ARBA" id="ARBA00022763"/>
    </source>
</evidence>
<evidence type="ECO:0000256" key="2">
    <source>
        <dbReference type="ARBA" id="ARBA00022806"/>
    </source>
</evidence>
<dbReference type="OrthoDB" id="9791397at2"/>
<dbReference type="AlphaFoldDB" id="A0A542EGP4"/>
<keyword evidence="6" id="KW-0540">Nuclease</keyword>
<keyword evidence="7" id="KW-1185">Reference proteome</keyword>
<feature type="domain" description="PD-(D/E)XK endonuclease-like" evidence="5">
    <location>
        <begin position="43"/>
        <end position="286"/>
    </location>
</feature>
<dbReference type="RefSeq" id="WP_141928314.1">
    <property type="nucleotide sequence ID" value="NZ_BAABCI010000029.1"/>
</dbReference>
<dbReference type="Pfam" id="PF12705">
    <property type="entry name" value="PDDEXK_1"/>
    <property type="match status" value="1"/>
</dbReference>
<dbReference type="GO" id="GO:0004386">
    <property type="term" value="F:helicase activity"/>
    <property type="evidence" value="ECO:0007669"/>
    <property type="project" value="UniProtKB-KW"/>
</dbReference>
<feature type="compositionally biased region" description="Low complexity" evidence="4">
    <location>
        <begin position="328"/>
        <end position="340"/>
    </location>
</feature>
<proteinExistence type="predicted"/>
<evidence type="ECO:0000313" key="7">
    <source>
        <dbReference type="Proteomes" id="UP000320806"/>
    </source>
</evidence>
<sequence>MPDPNDALDLGAWLAFVDEGGTATLVVTDREHPAAKSLLKPRRLSPSTAAAMEGGCHARWAVERSMPRTDDPFGAAELGSAAHAVMEEVMQRPSHQRTPEAIEFELSRVDQTHPELAVPDDIMERTRWRGEVAGKLAGIPAIMDLPSIDVYGTEIHFDHVSVAGVPINGYADLVARQPNGSLWVQDYKTGKVRKPYRDERDAESDQQRTYVMALAAKTGELPTRATLLYTAFGASKEVDVSPNALRETATVLRNAFAAMNSNAERGTFSMKASGLCGWCPLALVCPEGNRSRVVRAKTPAAHLGPELGIPRLLRAPSAPPIREERRTVPTQPTDGTTDPTASPSDDPKGPHMISEGKTWEEILPANQTNPVTGSALNPNAYAAAASMTYTCEAFKILFAHAKNGGKRMSGEAQVKSLALCLSNIVAAAQQQLGVKVSLQDGSNTRLRAALYATLEVAPPPLDSPESTKWEGWMSYCIQRIITLFRIATDVWEAGQVSQPYADLVAAIAAPDAQAA</sequence>
<reference evidence="6 7" key="1">
    <citation type="submission" date="2019-06" db="EMBL/GenBank/DDBJ databases">
        <title>Sequencing the genomes of 1000 actinobacteria strains.</title>
        <authorList>
            <person name="Klenk H.-P."/>
        </authorList>
    </citation>
    <scope>NUCLEOTIDE SEQUENCE [LARGE SCALE GENOMIC DNA]</scope>
    <source>
        <strain evidence="6 7">DSM 19828</strain>
    </source>
</reference>
<keyword evidence="3" id="KW-0234">DNA repair</keyword>
<feature type="region of interest" description="Disordered" evidence="4">
    <location>
        <begin position="307"/>
        <end position="354"/>
    </location>
</feature>
<evidence type="ECO:0000313" key="6">
    <source>
        <dbReference type="EMBL" id="TQJ14513.1"/>
    </source>
</evidence>